<accession>A0A433Q9U6</accession>
<evidence type="ECO:0000313" key="1">
    <source>
        <dbReference type="EMBL" id="RUS26588.1"/>
    </source>
</evidence>
<dbReference type="Proteomes" id="UP000274822">
    <property type="component" value="Unassembled WGS sequence"/>
</dbReference>
<dbReference type="EMBL" id="RBNJ01010111">
    <property type="protein sequence ID" value="RUS26588.1"/>
    <property type="molecule type" value="Genomic_DNA"/>
</dbReference>
<gene>
    <name evidence="1" type="ORF">BC938DRAFT_470557</name>
</gene>
<evidence type="ECO:0000313" key="2">
    <source>
        <dbReference type="Proteomes" id="UP000274822"/>
    </source>
</evidence>
<organism evidence="1 2">
    <name type="scientific">Jimgerdemannia flammicorona</name>
    <dbReference type="NCBI Taxonomy" id="994334"/>
    <lineage>
        <taxon>Eukaryota</taxon>
        <taxon>Fungi</taxon>
        <taxon>Fungi incertae sedis</taxon>
        <taxon>Mucoromycota</taxon>
        <taxon>Mucoromycotina</taxon>
        <taxon>Endogonomycetes</taxon>
        <taxon>Endogonales</taxon>
        <taxon>Endogonaceae</taxon>
        <taxon>Jimgerdemannia</taxon>
    </lineage>
</organism>
<dbReference type="AlphaFoldDB" id="A0A433Q9U6"/>
<protein>
    <submittedName>
        <fullName evidence="1">Uncharacterized protein</fullName>
    </submittedName>
</protein>
<name>A0A433Q9U6_9FUNG</name>
<reference evidence="1 2" key="1">
    <citation type="journal article" date="2018" name="New Phytol.">
        <title>Phylogenomics of Endogonaceae and evolution of mycorrhizas within Mucoromycota.</title>
        <authorList>
            <person name="Chang Y."/>
            <person name="Desiro A."/>
            <person name="Na H."/>
            <person name="Sandor L."/>
            <person name="Lipzen A."/>
            <person name="Clum A."/>
            <person name="Barry K."/>
            <person name="Grigoriev I.V."/>
            <person name="Martin F.M."/>
            <person name="Stajich J.E."/>
            <person name="Smith M.E."/>
            <person name="Bonito G."/>
            <person name="Spatafora J.W."/>
        </authorList>
    </citation>
    <scope>NUCLEOTIDE SEQUENCE [LARGE SCALE GENOMIC DNA]</scope>
    <source>
        <strain evidence="1 2">AD002</strain>
    </source>
</reference>
<keyword evidence="2" id="KW-1185">Reference proteome</keyword>
<comment type="caution">
    <text evidence="1">The sequence shown here is derived from an EMBL/GenBank/DDBJ whole genome shotgun (WGS) entry which is preliminary data.</text>
</comment>
<proteinExistence type="predicted"/>
<sequence length="100" mass="11556">MKLHFGAEMKVPHLISSTVPMFEELRGVTSASENSVRQYICRNGSADKEIYAHLHTPWPQHFRDHIQRLSVASNLDGGCRWRELESHYFGHSKISMILLH</sequence>